<protein>
    <submittedName>
        <fullName evidence="1">Uncharacterized protein</fullName>
    </submittedName>
</protein>
<proteinExistence type="predicted"/>
<comment type="caution">
    <text evidence="1">The sequence shown here is derived from an EMBL/GenBank/DDBJ whole genome shotgun (WGS) entry which is preliminary data.</text>
</comment>
<dbReference type="AlphaFoldDB" id="A0AAN8J7D9"/>
<organism evidence="1 2">
    <name type="scientific">Patella caerulea</name>
    <name type="common">Rayed Mediterranean limpet</name>
    <dbReference type="NCBI Taxonomy" id="87958"/>
    <lineage>
        <taxon>Eukaryota</taxon>
        <taxon>Metazoa</taxon>
        <taxon>Spiralia</taxon>
        <taxon>Lophotrochozoa</taxon>
        <taxon>Mollusca</taxon>
        <taxon>Gastropoda</taxon>
        <taxon>Patellogastropoda</taxon>
        <taxon>Patelloidea</taxon>
        <taxon>Patellidae</taxon>
        <taxon>Patella</taxon>
    </lineage>
</organism>
<keyword evidence="2" id="KW-1185">Reference proteome</keyword>
<dbReference type="EMBL" id="JAZGQO010000014">
    <property type="protein sequence ID" value="KAK6170481.1"/>
    <property type="molecule type" value="Genomic_DNA"/>
</dbReference>
<evidence type="ECO:0000313" key="2">
    <source>
        <dbReference type="Proteomes" id="UP001347796"/>
    </source>
</evidence>
<accession>A0AAN8J7D9</accession>
<evidence type="ECO:0000313" key="1">
    <source>
        <dbReference type="EMBL" id="KAK6170481.1"/>
    </source>
</evidence>
<name>A0AAN8J7D9_PATCE</name>
<sequence length="209" mass="24120">MNRGLRDALGIPRQSSREMEKAILTAKHPKDSKFGECLLNTNTKEDPILDSKLNKIRGEMKRMKSQVNQMREHFVRKSHALNYEPMILVERPPSGGYKSISAKDSITDQGLPIEELEKPGYMRQLKSRCKTPVRHTTIDAFTLRVKRKQNVWEECEDNKNVIFTSTIRPYSRLTDDEIGDLQHGWNHHKPKLISEDGKTISIAPLSKRK</sequence>
<gene>
    <name evidence="1" type="ORF">SNE40_018866</name>
</gene>
<reference evidence="1 2" key="1">
    <citation type="submission" date="2024-01" db="EMBL/GenBank/DDBJ databases">
        <title>The genome of the rayed Mediterranean limpet Patella caerulea (Linnaeus, 1758).</title>
        <authorList>
            <person name="Anh-Thu Weber A."/>
            <person name="Halstead-Nussloch G."/>
        </authorList>
    </citation>
    <scope>NUCLEOTIDE SEQUENCE [LARGE SCALE GENOMIC DNA]</scope>
    <source>
        <strain evidence="1">AATW-2023a</strain>
        <tissue evidence="1">Whole specimen</tissue>
    </source>
</reference>
<dbReference type="Proteomes" id="UP001347796">
    <property type="component" value="Unassembled WGS sequence"/>
</dbReference>